<feature type="compositionally biased region" description="Low complexity" evidence="1">
    <location>
        <begin position="72"/>
        <end position="105"/>
    </location>
</feature>
<feature type="compositionally biased region" description="Low complexity" evidence="1">
    <location>
        <begin position="117"/>
        <end position="131"/>
    </location>
</feature>
<dbReference type="EMBL" id="JBHSGF010000007">
    <property type="protein sequence ID" value="MFC4555692.1"/>
    <property type="molecule type" value="Genomic_DNA"/>
</dbReference>
<dbReference type="Proteomes" id="UP001595955">
    <property type="component" value="Unassembled WGS sequence"/>
</dbReference>
<sequence length="198" mass="18346">MSTQAREERADGLGPAGHREIPGADVGPREPATISAGLPPSPMGVLALQHGAGNRAVAALLAPRRGPPAGTPTPVDGVPAAGGVASTAAGGVASTAASASPTTLSAATTVDDGAATAAAPGAVDADTGSRAPPGPPLPGSPALPAPPGTGASALDPPPAPARLATPGGPPPAPRPPAPPAAPPPRTPTAPGRGPGTAP</sequence>
<gene>
    <name evidence="2" type="ORF">ACFO3F_10585</name>
</gene>
<feature type="region of interest" description="Disordered" evidence="1">
    <location>
        <begin position="117"/>
        <end position="198"/>
    </location>
</feature>
<comment type="caution">
    <text evidence="2">The sequence shown here is derived from an EMBL/GenBank/DDBJ whole genome shotgun (WGS) entry which is preliminary data.</text>
</comment>
<protein>
    <submittedName>
        <fullName evidence="2">Uncharacterized protein</fullName>
    </submittedName>
</protein>
<feature type="region of interest" description="Disordered" evidence="1">
    <location>
        <begin position="1"/>
        <end position="46"/>
    </location>
</feature>
<keyword evidence="3" id="KW-1185">Reference proteome</keyword>
<feature type="compositionally biased region" description="Basic and acidic residues" evidence="1">
    <location>
        <begin position="1"/>
        <end position="22"/>
    </location>
</feature>
<feature type="compositionally biased region" description="Pro residues" evidence="1">
    <location>
        <begin position="167"/>
        <end position="187"/>
    </location>
</feature>
<evidence type="ECO:0000313" key="3">
    <source>
        <dbReference type="Proteomes" id="UP001595955"/>
    </source>
</evidence>
<evidence type="ECO:0000313" key="2">
    <source>
        <dbReference type="EMBL" id="MFC4555692.1"/>
    </source>
</evidence>
<reference evidence="3" key="1">
    <citation type="journal article" date="2019" name="Int. J. Syst. Evol. Microbiol.">
        <title>The Global Catalogue of Microorganisms (GCM) 10K type strain sequencing project: providing services to taxonomists for standard genome sequencing and annotation.</title>
        <authorList>
            <consortium name="The Broad Institute Genomics Platform"/>
            <consortium name="The Broad Institute Genome Sequencing Center for Infectious Disease"/>
            <person name="Wu L."/>
            <person name="Ma J."/>
        </authorList>
    </citation>
    <scope>NUCLEOTIDE SEQUENCE [LARGE SCALE GENOMIC DNA]</scope>
    <source>
        <strain evidence="3">JCM 3369</strain>
    </source>
</reference>
<feature type="region of interest" description="Disordered" evidence="1">
    <location>
        <begin position="60"/>
        <end position="105"/>
    </location>
</feature>
<accession>A0ABV9DAA8</accession>
<evidence type="ECO:0000256" key="1">
    <source>
        <dbReference type="SAM" id="MobiDB-lite"/>
    </source>
</evidence>
<feature type="compositionally biased region" description="Pro residues" evidence="1">
    <location>
        <begin position="132"/>
        <end position="147"/>
    </location>
</feature>
<feature type="non-terminal residue" evidence="2">
    <location>
        <position position="198"/>
    </location>
</feature>
<organism evidence="2 3">
    <name type="scientific">Georgenia faecalis</name>
    <dbReference type="NCBI Taxonomy" id="2483799"/>
    <lineage>
        <taxon>Bacteria</taxon>
        <taxon>Bacillati</taxon>
        <taxon>Actinomycetota</taxon>
        <taxon>Actinomycetes</taxon>
        <taxon>Micrococcales</taxon>
        <taxon>Bogoriellaceae</taxon>
        <taxon>Georgenia</taxon>
    </lineage>
</organism>
<feature type="compositionally biased region" description="Low complexity" evidence="1">
    <location>
        <begin position="188"/>
        <end position="198"/>
    </location>
</feature>
<proteinExistence type="predicted"/>
<name>A0ABV9DAA8_9MICO</name>